<evidence type="ECO:0000256" key="7">
    <source>
        <dbReference type="SAM" id="Phobius"/>
    </source>
</evidence>
<feature type="transmembrane region" description="Helical" evidence="7">
    <location>
        <begin position="415"/>
        <end position="433"/>
    </location>
</feature>
<dbReference type="InterPro" id="IPR035681">
    <property type="entry name" value="ComA-like_MBL"/>
</dbReference>
<dbReference type="NCBIfam" id="TIGR00361">
    <property type="entry name" value="ComEC_Rec2"/>
    <property type="match status" value="1"/>
</dbReference>
<reference evidence="9 10" key="1">
    <citation type="submission" date="2019-02" db="EMBL/GenBank/DDBJ databases">
        <title>Genomic Encyclopedia of Type Strains, Phase IV (KMG-IV): sequencing the most valuable type-strain genomes for metagenomic binning, comparative biology and taxonomic classification.</title>
        <authorList>
            <person name="Goeker M."/>
        </authorList>
    </citation>
    <scope>NUCLEOTIDE SEQUENCE [LARGE SCALE GENOMIC DNA]</scope>
    <source>
        <strain evidence="9 10">DSM 19570</strain>
    </source>
</reference>
<keyword evidence="2" id="KW-1003">Cell membrane</keyword>
<dbReference type="CDD" id="cd07731">
    <property type="entry name" value="ComA-like_MBL-fold"/>
    <property type="match status" value="1"/>
</dbReference>
<dbReference type="GO" id="GO:0005886">
    <property type="term" value="C:plasma membrane"/>
    <property type="evidence" value="ECO:0007669"/>
    <property type="project" value="UniProtKB-SubCell"/>
</dbReference>
<dbReference type="SMART" id="SM00849">
    <property type="entry name" value="Lactamase_B"/>
    <property type="match status" value="1"/>
</dbReference>
<keyword evidence="3 7" id="KW-0812">Transmembrane</keyword>
<dbReference type="Pfam" id="PF00753">
    <property type="entry name" value="Lactamase_B"/>
    <property type="match status" value="1"/>
</dbReference>
<evidence type="ECO:0000313" key="10">
    <source>
        <dbReference type="Proteomes" id="UP000293671"/>
    </source>
</evidence>
<comment type="caution">
    <text evidence="9">The sequence shown here is derived from an EMBL/GenBank/DDBJ whole genome shotgun (WGS) entry which is preliminary data.</text>
</comment>
<dbReference type="RefSeq" id="WP_130432205.1">
    <property type="nucleotide sequence ID" value="NZ_SHKP01000006.1"/>
</dbReference>
<gene>
    <name evidence="9" type="ORF">EV670_2322</name>
</gene>
<evidence type="ECO:0000256" key="1">
    <source>
        <dbReference type="ARBA" id="ARBA00004651"/>
    </source>
</evidence>
<keyword evidence="10" id="KW-1185">Reference proteome</keyword>
<dbReference type="InterPro" id="IPR001279">
    <property type="entry name" value="Metallo-B-lactamas"/>
</dbReference>
<feature type="transmembrane region" description="Helical" evidence="7">
    <location>
        <begin position="445"/>
        <end position="472"/>
    </location>
</feature>
<keyword evidence="4 7" id="KW-1133">Transmembrane helix</keyword>
<dbReference type="InterPro" id="IPR052159">
    <property type="entry name" value="Competence_DNA_uptake"/>
</dbReference>
<evidence type="ECO:0000259" key="8">
    <source>
        <dbReference type="SMART" id="SM00849"/>
    </source>
</evidence>
<evidence type="ECO:0000256" key="6">
    <source>
        <dbReference type="SAM" id="MobiDB-lite"/>
    </source>
</evidence>
<feature type="transmembrane region" description="Helical" evidence="7">
    <location>
        <begin position="263"/>
        <end position="286"/>
    </location>
</feature>
<evidence type="ECO:0000313" key="9">
    <source>
        <dbReference type="EMBL" id="RZT97922.1"/>
    </source>
</evidence>
<comment type="subcellular location">
    <subcellularLocation>
        <location evidence="1">Cell membrane</location>
        <topology evidence="1">Multi-pass membrane protein</topology>
    </subcellularLocation>
</comment>
<name>A0A4Q7VNM6_9BURK</name>
<proteinExistence type="predicted"/>
<dbReference type="Gene3D" id="3.60.15.10">
    <property type="entry name" value="Ribonuclease Z/Hydroxyacylglutathione hydrolase-like"/>
    <property type="match status" value="1"/>
</dbReference>
<accession>A0A4Q7VNM6</accession>
<dbReference type="NCBIfam" id="TIGR00360">
    <property type="entry name" value="ComEC_N-term"/>
    <property type="match status" value="1"/>
</dbReference>
<dbReference type="InterPro" id="IPR004797">
    <property type="entry name" value="Competence_ComEC/Rec2"/>
</dbReference>
<feature type="transmembrane region" description="Helical" evidence="7">
    <location>
        <begin position="528"/>
        <end position="552"/>
    </location>
</feature>
<feature type="transmembrane region" description="Helical" evidence="7">
    <location>
        <begin position="59"/>
        <end position="76"/>
    </location>
</feature>
<organism evidence="9 10">
    <name type="scientific">Rivibacter subsaxonicus</name>
    <dbReference type="NCBI Taxonomy" id="457575"/>
    <lineage>
        <taxon>Bacteria</taxon>
        <taxon>Pseudomonadati</taxon>
        <taxon>Pseudomonadota</taxon>
        <taxon>Betaproteobacteria</taxon>
        <taxon>Burkholderiales</taxon>
        <taxon>Rivibacter</taxon>
    </lineage>
</organism>
<protein>
    <submittedName>
        <fullName evidence="9">Competence protein ComEC</fullName>
    </submittedName>
</protein>
<dbReference type="InterPro" id="IPR036866">
    <property type="entry name" value="RibonucZ/Hydroxyglut_hydro"/>
</dbReference>
<dbReference type="EMBL" id="SHKP01000006">
    <property type="protein sequence ID" value="RZT97922.1"/>
    <property type="molecule type" value="Genomic_DNA"/>
</dbReference>
<feature type="transmembrane region" description="Helical" evidence="7">
    <location>
        <begin position="307"/>
        <end position="324"/>
    </location>
</feature>
<feature type="region of interest" description="Disordered" evidence="6">
    <location>
        <begin position="822"/>
        <end position="853"/>
    </location>
</feature>
<feature type="transmembrane region" description="Helical" evidence="7">
    <location>
        <begin position="492"/>
        <end position="516"/>
    </location>
</feature>
<feature type="transmembrane region" description="Helical" evidence="7">
    <location>
        <begin position="344"/>
        <end position="362"/>
    </location>
</feature>
<dbReference type="GO" id="GO:0030420">
    <property type="term" value="P:establishment of competence for transformation"/>
    <property type="evidence" value="ECO:0007669"/>
    <property type="project" value="InterPro"/>
</dbReference>
<dbReference type="Pfam" id="PF03772">
    <property type="entry name" value="Competence"/>
    <property type="match status" value="1"/>
</dbReference>
<evidence type="ECO:0000256" key="5">
    <source>
        <dbReference type="ARBA" id="ARBA00023136"/>
    </source>
</evidence>
<dbReference type="PANTHER" id="PTHR30619">
    <property type="entry name" value="DNA INTERNALIZATION/COMPETENCE PROTEIN COMEC/REC2"/>
    <property type="match status" value="1"/>
</dbReference>
<feature type="domain" description="Metallo-beta-lactamase" evidence="8">
    <location>
        <begin position="556"/>
        <end position="766"/>
    </location>
</feature>
<dbReference type="PANTHER" id="PTHR30619:SF1">
    <property type="entry name" value="RECOMBINATION PROTEIN 2"/>
    <property type="match status" value="1"/>
</dbReference>
<evidence type="ECO:0000256" key="3">
    <source>
        <dbReference type="ARBA" id="ARBA00022692"/>
    </source>
</evidence>
<sequence>MPPGASILSAGLGFIAGTAWQLRQPQLWPLAWSALALVAALLLVAAGRGGRFRWPAPSLLVLAAGAALFGFALASMRAEWRLQDTLAAEIEGRDLLLVGVVDGLPDASPQRWRFAFEVESARLPDGGELRVPRRVLLGWYANPGSPPLPALRAGERWQLPVRLKRPHGLVNPHGFDYELWLFEQRLRATGYVRDDKLPAPVRLGFAQGHRIDRARQWVREAIFAQVGHDEAGAKAASVLAALAVGDQGAIDREDWALYRDTGVAHLMSISGVHVTMFAWLAGLLVGRLWRLSTRAMHWLPAPQAARWGGLLCALLYALLAGFGVPAQRTLLMLATAVLLRSAGLVWRWPAVMGVAAVAVTLLDPWALLQPGFWLSFGAVALLLAAGDERGARDQAAVPLPASRPRRLWRAAHGGVRAQWIATIGLAPLSLLCFQQVSLVGFGANLLAIPLVTLLITPLALLGVLVPLLWWPAAWAVQGLNAGLAWMLAASGGAAWTAAAAPVWAGVAALVGALLFVLPLPRRWRLLGLPLAVPLLWPALAGVAPGSLTVLAADIGQGSAVLLRTAHHALLFDAGPQYSREADAGERVLRPLLRAQGVAALDMLVLSHRDIDHVGGAATLLKSLPVARLQSSLEPGHPLLALARERGAAVEPCLAGARWDWDGVGFEWLHPDAELLAAAHAPTPAAARIKPNALSCVLRVHAAGGAPTLLLAGDMERAQEVAVLERSAAGALRSEILVLAHHGSVTSSSPAWLEAVAPRVALVQAGYRNRFGHPAPPVMQRLRERHIEVVESARCGAWTLDAAGARCERAARRRYWQHDGWQQALAGTPPAPGGLDVANLDPSAARSAPEPEDE</sequence>
<dbReference type="InterPro" id="IPR004477">
    <property type="entry name" value="ComEC_N"/>
</dbReference>
<feature type="transmembrane region" description="Helical" evidence="7">
    <location>
        <begin position="29"/>
        <end position="47"/>
    </location>
</feature>
<dbReference type="InterPro" id="IPR025405">
    <property type="entry name" value="DUF4131"/>
</dbReference>
<keyword evidence="5 7" id="KW-0472">Membrane</keyword>
<dbReference type="Proteomes" id="UP000293671">
    <property type="component" value="Unassembled WGS sequence"/>
</dbReference>
<evidence type="ECO:0000256" key="4">
    <source>
        <dbReference type="ARBA" id="ARBA00022989"/>
    </source>
</evidence>
<evidence type="ECO:0000256" key="2">
    <source>
        <dbReference type="ARBA" id="ARBA00022475"/>
    </source>
</evidence>
<dbReference type="Pfam" id="PF13567">
    <property type="entry name" value="DUF4131"/>
    <property type="match status" value="1"/>
</dbReference>
<dbReference type="AlphaFoldDB" id="A0A4Q7VNM6"/>
<dbReference type="OrthoDB" id="9761531at2"/>
<dbReference type="SUPFAM" id="SSF56281">
    <property type="entry name" value="Metallo-hydrolase/oxidoreductase"/>
    <property type="match status" value="1"/>
</dbReference>